<feature type="domain" description="ABC1 atypical kinase-like" evidence="2">
    <location>
        <begin position="90"/>
        <end position="335"/>
    </location>
</feature>
<dbReference type="InterPro" id="IPR004147">
    <property type="entry name" value="ABC1_dom"/>
</dbReference>
<dbReference type="InterPro" id="IPR045307">
    <property type="entry name" value="ADCK1_dom"/>
</dbReference>
<name>A0AAN9C0C3_9CAEN</name>
<comment type="caution">
    <text evidence="3">The sequence shown here is derived from an EMBL/GenBank/DDBJ whole genome shotgun (WGS) entry which is preliminary data.</text>
</comment>
<dbReference type="InterPro" id="IPR011009">
    <property type="entry name" value="Kinase-like_dom_sf"/>
</dbReference>
<keyword evidence="4" id="KW-1185">Reference proteome</keyword>
<dbReference type="CDD" id="cd13969">
    <property type="entry name" value="ADCK1-like"/>
    <property type="match status" value="1"/>
</dbReference>
<comment type="similarity">
    <text evidence="1">Belongs to the protein kinase superfamily. ADCK protein kinase family.</text>
</comment>
<dbReference type="SUPFAM" id="SSF56112">
    <property type="entry name" value="Protein kinase-like (PK-like)"/>
    <property type="match status" value="1"/>
</dbReference>
<dbReference type="Proteomes" id="UP001374579">
    <property type="component" value="Unassembled WGS sequence"/>
</dbReference>
<dbReference type="PANTHER" id="PTHR43173">
    <property type="entry name" value="ABC1 FAMILY PROTEIN"/>
    <property type="match status" value="1"/>
</dbReference>
<dbReference type="InterPro" id="IPR051130">
    <property type="entry name" value="Mito_struct-func_regulator"/>
</dbReference>
<dbReference type="Pfam" id="PF03109">
    <property type="entry name" value="ABC1"/>
    <property type="match status" value="1"/>
</dbReference>
<gene>
    <name evidence="3" type="ORF">V1264_000956</name>
</gene>
<sequence>MRVFVGGVRRFLRSLIIGLNISLDYKWSLWNMDDESDEYKVAIKGCHRRAADRILSGCLKNGGLYIKLGQGFVSLNHILPREYVEVLTVLQDRALTSKPHEVEQLFLEDFGKKPSEMFAEFDPEPIAAASLAQVHIAKRHDGREVAVKVQYIDLRDRFSGDINTCEFLLRVIGWIHPKFGFAWVLQDLKETLRQELDFEQEARNGEKCRSDLKHLKYVYVPEIFWDTTTKRVLVTEFIHGCKISNQKAIEDMGLSIKDVDYKLIQCFSDQIFLSGFVHADPHPGNVFVRRGEKGTAQLVLLDHGLYDSLKPHERKALCQLYKAIIMLQEDKMQEFSTALGVEDFHVFAIMLMQRPVRLKHRRLFRMEVVGRKEWKSLSPEKQQALREEIMLLHDRVLQVMRDMPSSLIFIFRNLNTIRAITREHGHTVDRYGIMARSAITGVYRDVTTKGILARTRGFLDRCMFDYHVWRENFIFSVVSMAVRTYLRILHWMGRAPDLAQFDHVLKTAEKKFEQV</sequence>
<evidence type="ECO:0000313" key="3">
    <source>
        <dbReference type="EMBL" id="KAK7115004.1"/>
    </source>
</evidence>
<organism evidence="3 4">
    <name type="scientific">Littorina saxatilis</name>
    <dbReference type="NCBI Taxonomy" id="31220"/>
    <lineage>
        <taxon>Eukaryota</taxon>
        <taxon>Metazoa</taxon>
        <taxon>Spiralia</taxon>
        <taxon>Lophotrochozoa</taxon>
        <taxon>Mollusca</taxon>
        <taxon>Gastropoda</taxon>
        <taxon>Caenogastropoda</taxon>
        <taxon>Littorinimorpha</taxon>
        <taxon>Littorinoidea</taxon>
        <taxon>Littorinidae</taxon>
        <taxon>Littorina</taxon>
    </lineage>
</organism>
<dbReference type="EMBL" id="JBAMIC010000001">
    <property type="protein sequence ID" value="KAK7115004.1"/>
    <property type="molecule type" value="Genomic_DNA"/>
</dbReference>
<accession>A0AAN9C0C3</accession>
<dbReference type="PANTHER" id="PTHR43173:SF28">
    <property type="entry name" value="AARF DOMAIN CONTAINING KINASE 5"/>
    <property type="match status" value="1"/>
</dbReference>
<reference evidence="3 4" key="1">
    <citation type="submission" date="2024-02" db="EMBL/GenBank/DDBJ databases">
        <title>Chromosome-scale genome assembly of the rough periwinkle Littorina saxatilis.</title>
        <authorList>
            <person name="De Jode A."/>
            <person name="Faria R."/>
            <person name="Formenti G."/>
            <person name="Sims Y."/>
            <person name="Smith T.P."/>
            <person name="Tracey A."/>
            <person name="Wood J.M.D."/>
            <person name="Zagrodzka Z.B."/>
            <person name="Johannesson K."/>
            <person name="Butlin R.K."/>
            <person name="Leder E.H."/>
        </authorList>
    </citation>
    <scope>NUCLEOTIDE SEQUENCE [LARGE SCALE GENOMIC DNA]</scope>
    <source>
        <strain evidence="3">Snail1</strain>
        <tissue evidence="3">Muscle</tissue>
    </source>
</reference>
<proteinExistence type="inferred from homology"/>
<dbReference type="AlphaFoldDB" id="A0AAN9C0C3"/>
<evidence type="ECO:0000313" key="4">
    <source>
        <dbReference type="Proteomes" id="UP001374579"/>
    </source>
</evidence>
<protein>
    <recommendedName>
        <fullName evidence="2">ABC1 atypical kinase-like domain-containing protein</fullName>
    </recommendedName>
</protein>
<evidence type="ECO:0000256" key="1">
    <source>
        <dbReference type="ARBA" id="ARBA00009670"/>
    </source>
</evidence>
<evidence type="ECO:0000259" key="2">
    <source>
        <dbReference type="Pfam" id="PF03109"/>
    </source>
</evidence>